<accession>Q752U4</accession>
<keyword evidence="8" id="KW-0443">Lipid metabolism</keyword>
<evidence type="ECO:0000256" key="4">
    <source>
        <dbReference type="ARBA" id="ARBA00022516"/>
    </source>
</evidence>
<keyword evidence="10" id="KW-0594">Phospholipid biosynthesis</keyword>
<feature type="region of interest" description="Disordered" evidence="13">
    <location>
        <begin position="413"/>
        <end position="446"/>
    </location>
</feature>
<dbReference type="GO" id="GO:0016746">
    <property type="term" value="F:acyltransferase activity"/>
    <property type="evidence" value="ECO:0007669"/>
    <property type="project" value="UniProtKB-KW"/>
</dbReference>
<dbReference type="InParanoid" id="Q752U4"/>
<gene>
    <name evidence="15" type="ORF">AGOS_AFR479W</name>
</gene>
<keyword evidence="12" id="KW-0012">Acyltransferase</keyword>
<sequence length="446" mass="52018">MNKEKTVSFAPLQLRTGALPMMVVDNGMQRGMSGSWYAALSNFVELLDPIASQVHAYRRPSNEKIKTQDRDKRLHFRHRFNRSRGDLTPQLEAFKRKTLQKILAMDKPLQSIFFHNSSALDKAFYTFTLGNIFAIGFMLGKFPELFHVYYTLTLTVLMFGRFYTYYKTNNHYFLADLCYFVNGLCLIYIWVLPQSVHLYQTCFAFSFGTLSFAVITWRNSLVIHSLDKITSCFIHISPPLTMYAIRHLVDESHKVRRFPAASKAMSPSWILTTNVLYTSVYYLIWQSLYHYFITLRKQEKIKAGERMTSFEYLTTHNFKDLWVLKLPAPWPMVLYTLFQYLYQLSTMILCVLWFKYKYAASMFLGMIFLIASRNGASYYIDYYGKRFEKEVRQLKTEVESLTQQLTEKYPAVTPGSEAFEDSDLPADVSSDTEGSCWETDVLADAE</sequence>
<evidence type="ECO:0000256" key="7">
    <source>
        <dbReference type="ARBA" id="ARBA00022989"/>
    </source>
</evidence>
<dbReference type="RefSeq" id="NP_986026.2">
    <property type="nucleotide sequence ID" value="NM_212162.2"/>
</dbReference>
<evidence type="ECO:0000256" key="3">
    <source>
        <dbReference type="ARBA" id="ARBA00019082"/>
    </source>
</evidence>
<feature type="transmembrane region" description="Helical" evidence="14">
    <location>
        <begin position="123"/>
        <end position="142"/>
    </location>
</feature>
<comment type="similarity">
    <text evidence="2">Belongs to the GPC1 family.</text>
</comment>
<dbReference type="GO" id="GO:0006656">
    <property type="term" value="P:phosphatidylcholine biosynthetic process"/>
    <property type="evidence" value="ECO:0000318"/>
    <property type="project" value="GO_Central"/>
</dbReference>
<reference evidence="15 16" key="1">
    <citation type="journal article" date="2004" name="Science">
        <title>The Ashbya gossypii genome as a tool for mapping the ancient Saccharomyces cerevisiae genome.</title>
        <authorList>
            <person name="Dietrich F.S."/>
            <person name="Voegeli S."/>
            <person name="Brachat S."/>
            <person name="Lerch A."/>
            <person name="Gates K."/>
            <person name="Steiner S."/>
            <person name="Mohr C."/>
            <person name="Pohlmann R."/>
            <person name="Luedi P."/>
            <person name="Choi S."/>
            <person name="Wing R.A."/>
            <person name="Flavier A."/>
            <person name="Gaffney T.D."/>
            <person name="Philippsen P."/>
        </authorList>
    </citation>
    <scope>NUCLEOTIDE SEQUENCE [LARGE SCALE GENOMIC DNA]</scope>
    <source>
        <strain evidence="16">ATCC 10895 / CBS 109.51 / FGSC 9923 / NRRL Y-1056</strain>
    </source>
</reference>
<evidence type="ECO:0000313" key="15">
    <source>
        <dbReference type="EMBL" id="AAS53850.2"/>
    </source>
</evidence>
<reference evidence="16" key="2">
    <citation type="journal article" date="2013" name="G3 (Bethesda)">
        <title>Genomes of Ashbya fungi isolated from insects reveal four mating-type loci, numerous translocations, lack of transposons, and distinct gene duplications.</title>
        <authorList>
            <person name="Dietrich F.S."/>
            <person name="Voegeli S."/>
            <person name="Kuo S."/>
            <person name="Philippsen P."/>
        </authorList>
    </citation>
    <scope>GENOME REANNOTATION</scope>
    <source>
        <strain evidence="16">ATCC 10895 / CBS 109.51 / FGSC 9923 / NRRL Y-1056</strain>
    </source>
</reference>
<feature type="transmembrane region" description="Helical" evidence="14">
    <location>
        <begin position="332"/>
        <end position="354"/>
    </location>
</feature>
<evidence type="ECO:0000256" key="8">
    <source>
        <dbReference type="ARBA" id="ARBA00023098"/>
    </source>
</evidence>
<evidence type="ECO:0000256" key="13">
    <source>
        <dbReference type="SAM" id="MobiDB-lite"/>
    </source>
</evidence>
<evidence type="ECO:0000256" key="10">
    <source>
        <dbReference type="ARBA" id="ARBA00023209"/>
    </source>
</evidence>
<keyword evidence="16" id="KW-1185">Reference proteome</keyword>
<dbReference type="EMBL" id="AE016819">
    <property type="protein sequence ID" value="AAS53850.2"/>
    <property type="molecule type" value="Genomic_DNA"/>
</dbReference>
<evidence type="ECO:0000256" key="1">
    <source>
        <dbReference type="ARBA" id="ARBA00004141"/>
    </source>
</evidence>
<dbReference type="KEGG" id="ago:AGOS_AFR479W"/>
<evidence type="ECO:0000256" key="6">
    <source>
        <dbReference type="ARBA" id="ARBA00022692"/>
    </source>
</evidence>
<dbReference type="PANTHER" id="PTHR31201:SF1">
    <property type="entry name" value="GLYCEROPHOSPHOCHOLINE ACYLTRANSFERASE 1"/>
    <property type="match status" value="1"/>
</dbReference>
<dbReference type="InterPro" id="IPR021261">
    <property type="entry name" value="GPCAT"/>
</dbReference>
<keyword evidence="4" id="KW-0444">Lipid biosynthesis</keyword>
<keyword evidence="6 14" id="KW-0812">Transmembrane</keyword>
<keyword evidence="11" id="KW-1208">Phospholipid metabolism</keyword>
<evidence type="ECO:0000256" key="5">
    <source>
        <dbReference type="ARBA" id="ARBA00022679"/>
    </source>
</evidence>
<keyword evidence="7 14" id="KW-1133">Transmembrane helix</keyword>
<keyword evidence="5" id="KW-0808">Transferase</keyword>
<dbReference type="Proteomes" id="UP000000591">
    <property type="component" value="Chromosome VI"/>
</dbReference>
<dbReference type="OMA" id="YIDYYGK"/>
<evidence type="ECO:0000256" key="11">
    <source>
        <dbReference type="ARBA" id="ARBA00023264"/>
    </source>
</evidence>
<feature type="transmembrane region" description="Helical" evidence="14">
    <location>
        <begin position="173"/>
        <end position="191"/>
    </location>
</feature>
<protein>
    <recommendedName>
        <fullName evidence="3">Glycerophosphocholine acyltransferase 1</fullName>
    </recommendedName>
</protein>
<dbReference type="FunCoup" id="Q752U4">
    <property type="interactions" value="203"/>
</dbReference>
<dbReference type="eggNOG" id="KOG2895">
    <property type="taxonomic scope" value="Eukaryota"/>
</dbReference>
<evidence type="ECO:0000256" key="12">
    <source>
        <dbReference type="ARBA" id="ARBA00023315"/>
    </source>
</evidence>
<evidence type="ECO:0000256" key="9">
    <source>
        <dbReference type="ARBA" id="ARBA00023136"/>
    </source>
</evidence>
<feature type="transmembrane region" description="Helical" evidence="14">
    <location>
        <begin position="269"/>
        <end position="292"/>
    </location>
</feature>
<dbReference type="AlphaFoldDB" id="Q752U4"/>
<organism evidence="15 16">
    <name type="scientific">Eremothecium gossypii (strain ATCC 10895 / CBS 109.51 / FGSC 9923 / NRRL Y-1056)</name>
    <name type="common">Yeast</name>
    <name type="synonym">Ashbya gossypii</name>
    <dbReference type="NCBI Taxonomy" id="284811"/>
    <lineage>
        <taxon>Eukaryota</taxon>
        <taxon>Fungi</taxon>
        <taxon>Dikarya</taxon>
        <taxon>Ascomycota</taxon>
        <taxon>Saccharomycotina</taxon>
        <taxon>Saccharomycetes</taxon>
        <taxon>Saccharomycetales</taxon>
        <taxon>Saccharomycetaceae</taxon>
        <taxon>Eremothecium</taxon>
    </lineage>
</organism>
<keyword evidence="9 14" id="KW-0472">Membrane</keyword>
<dbReference type="OrthoDB" id="406287at2759"/>
<dbReference type="HOGENOM" id="CLU_018994_1_2_1"/>
<name>Q752U4_EREGS</name>
<feature type="transmembrane region" description="Helical" evidence="14">
    <location>
        <begin position="148"/>
        <end position="166"/>
    </location>
</feature>
<feature type="transmembrane region" description="Helical" evidence="14">
    <location>
        <begin position="197"/>
        <end position="217"/>
    </location>
</feature>
<dbReference type="GO" id="GO:0016020">
    <property type="term" value="C:membrane"/>
    <property type="evidence" value="ECO:0007669"/>
    <property type="project" value="UniProtKB-SubCell"/>
</dbReference>
<dbReference type="GeneID" id="4622305"/>
<proteinExistence type="inferred from homology"/>
<comment type="subcellular location">
    <subcellularLocation>
        <location evidence="1">Membrane</location>
        <topology evidence="1">Multi-pass membrane protein</topology>
    </subcellularLocation>
</comment>
<evidence type="ECO:0000313" key="16">
    <source>
        <dbReference type="Proteomes" id="UP000000591"/>
    </source>
</evidence>
<dbReference type="PANTHER" id="PTHR31201">
    <property type="entry name" value="OS01G0585100 PROTEIN"/>
    <property type="match status" value="1"/>
</dbReference>
<evidence type="ECO:0000256" key="2">
    <source>
        <dbReference type="ARBA" id="ARBA00006675"/>
    </source>
</evidence>
<evidence type="ECO:0000256" key="14">
    <source>
        <dbReference type="SAM" id="Phobius"/>
    </source>
</evidence>
<dbReference type="Pfam" id="PF10998">
    <property type="entry name" value="DUF2838"/>
    <property type="match status" value="1"/>
</dbReference>